<dbReference type="Pfam" id="PF00566">
    <property type="entry name" value="RabGAP-TBC"/>
    <property type="match status" value="1"/>
</dbReference>
<reference evidence="4" key="1">
    <citation type="submission" date="2023-10" db="EMBL/GenBank/DDBJ databases">
        <title>Chromosome-level genome of the transformable northern wattle, Acacia crassicarpa.</title>
        <authorList>
            <person name="Massaro I."/>
            <person name="Sinha N.R."/>
            <person name="Poethig S."/>
            <person name="Leichty A.R."/>
        </authorList>
    </citation>
    <scope>NUCLEOTIDE SEQUENCE</scope>
    <source>
        <strain evidence="4">Acra3RX</strain>
        <tissue evidence="4">Leaf</tissue>
    </source>
</reference>
<evidence type="ECO:0000313" key="5">
    <source>
        <dbReference type="Proteomes" id="UP001293593"/>
    </source>
</evidence>
<comment type="caution">
    <text evidence="4">The sequence shown here is derived from an EMBL/GenBank/DDBJ whole genome shotgun (WGS) entry which is preliminary data.</text>
</comment>
<feature type="compositionally biased region" description="Basic and acidic residues" evidence="2">
    <location>
        <begin position="119"/>
        <end position="129"/>
    </location>
</feature>
<dbReference type="AlphaFoldDB" id="A0AAE1JNR0"/>
<dbReference type="PANTHER" id="PTHR47219">
    <property type="entry name" value="RAB GTPASE-ACTIVATING PROTEIN 1-LIKE"/>
    <property type="match status" value="1"/>
</dbReference>
<dbReference type="Proteomes" id="UP001293593">
    <property type="component" value="Unassembled WGS sequence"/>
</dbReference>
<dbReference type="SMART" id="SM00164">
    <property type="entry name" value="TBC"/>
    <property type="match status" value="1"/>
</dbReference>
<feature type="domain" description="Rab-GAP TBC" evidence="3">
    <location>
        <begin position="256"/>
        <end position="453"/>
    </location>
</feature>
<feature type="compositionally biased region" description="Basic and acidic residues" evidence="2">
    <location>
        <begin position="793"/>
        <end position="804"/>
    </location>
</feature>
<sequence>MLLSLLSKRSLEIDSRDSYGFALRPQHVQTYREYASIFKVEEDERFDKWKNFLEQISKSSQPCSSEIGEEKGAERISEGNDLRDKESAEGSERKEHIYLGGASKGGSDCSNSAEETEFKEERNLERLSEGDDSSATGSSSDKVVRPSKERKIDKIGIWGEIRPSLVDIEKIMSSRIKKGIIMKGQQVKGDDSQLPSMQESESLNGVSERKCEDEVCINDTLDNSTNASRNDNAFVDQDLSENFFPWKELEFLVQGGVPKDIRGEVWQAFVGVKTRRVESYYESLLAEEIHGGENKEQNDLYGAFGKWRKQIEKDVPRTFPGHPALDENGRNSLRRLLLAYSRHNPSVGYCQAMNFFAGLLLLLMPEENAFWALVGIIDDYFEGCYTEEMIESQVDQLVFEELARERFPKLANHLDYLGVQVTWISGPWFLSIFMNTLPWESVLRVWDVLLFEGNRVMLFRTALALIEFYGSSVLTTKDAGDALALLQSLVGSTFDSSQLVFTACMGFLAVTEARLQELRDKHRSSVLVVLEERSKKGCISKDSKRVASKLSSFKRKPESVVEERKTTDEEKSYLEPQYSDVDELLNGLHGSLEGESLSDLQEQVVWLKAELCRLIEEKRASVLRAEELETALMEAVNQDNRLELIARVEQLEQEVTELQQVLAGKKEQEASLLKVLMQLEQEQKNAEDARRKAEQDVHAQKHEAHVLREKYDKAMATIAEMEKRLSVAESSLKATCQNESGLFRALPSPRAGLAPSPREEKPSRKIGLLNFGFNWRDKNKGKPIGAGETDAVTPKKDPNKQEQD</sequence>
<dbReference type="FunFam" id="1.10.8.270:FF:000018">
    <property type="entry name" value="Ypt/Rab-GAP domain of gyp1p superfamily protein"/>
    <property type="match status" value="1"/>
</dbReference>
<evidence type="ECO:0000256" key="1">
    <source>
        <dbReference type="SAM" id="Coils"/>
    </source>
</evidence>
<protein>
    <recommendedName>
        <fullName evidence="3">Rab-GAP TBC domain-containing protein</fullName>
    </recommendedName>
</protein>
<feature type="compositionally biased region" description="Basic and acidic residues" evidence="2">
    <location>
        <begin position="68"/>
        <end position="97"/>
    </location>
</feature>
<gene>
    <name evidence="4" type="ORF">QN277_021404</name>
</gene>
<evidence type="ECO:0000313" key="4">
    <source>
        <dbReference type="EMBL" id="KAK4272913.1"/>
    </source>
</evidence>
<dbReference type="EMBL" id="JAWXYG010000005">
    <property type="protein sequence ID" value="KAK4272913.1"/>
    <property type="molecule type" value="Genomic_DNA"/>
</dbReference>
<feature type="coiled-coil region" evidence="1">
    <location>
        <begin position="641"/>
        <end position="731"/>
    </location>
</feature>
<feature type="region of interest" description="Disordered" evidence="2">
    <location>
        <begin position="743"/>
        <end position="804"/>
    </location>
</feature>
<evidence type="ECO:0000256" key="2">
    <source>
        <dbReference type="SAM" id="MobiDB-lite"/>
    </source>
</evidence>
<accession>A0AAE1JNR0</accession>
<dbReference type="Gene3D" id="1.10.8.270">
    <property type="entry name" value="putative rabgap domain of human tbc1 domain family member 14 like domains"/>
    <property type="match status" value="1"/>
</dbReference>
<keyword evidence="5" id="KW-1185">Reference proteome</keyword>
<name>A0AAE1JNR0_9FABA</name>
<organism evidence="4 5">
    <name type="scientific">Acacia crassicarpa</name>
    <name type="common">northern wattle</name>
    <dbReference type="NCBI Taxonomy" id="499986"/>
    <lineage>
        <taxon>Eukaryota</taxon>
        <taxon>Viridiplantae</taxon>
        <taxon>Streptophyta</taxon>
        <taxon>Embryophyta</taxon>
        <taxon>Tracheophyta</taxon>
        <taxon>Spermatophyta</taxon>
        <taxon>Magnoliopsida</taxon>
        <taxon>eudicotyledons</taxon>
        <taxon>Gunneridae</taxon>
        <taxon>Pentapetalae</taxon>
        <taxon>rosids</taxon>
        <taxon>fabids</taxon>
        <taxon>Fabales</taxon>
        <taxon>Fabaceae</taxon>
        <taxon>Caesalpinioideae</taxon>
        <taxon>mimosoid clade</taxon>
        <taxon>Acacieae</taxon>
        <taxon>Acacia</taxon>
    </lineage>
</organism>
<dbReference type="PANTHER" id="PTHR47219:SF20">
    <property type="entry name" value="TBC1 DOMAIN FAMILY MEMBER 2B"/>
    <property type="match status" value="1"/>
</dbReference>
<feature type="region of interest" description="Disordered" evidence="2">
    <location>
        <begin position="59"/>
        <end position="147"/>
    </location>
</feature>
<evidence type="ECO:0000259" key="3">
    <source>
        <dbReference type="PROSITE" id="PS50086"/>
    </source>
</evidence>
<dbReference type="GO" id="GO:0005096">
    <property type="term" value="F:GTPase activator activity"/>
    <property type="evidence" value="ECO:0007669"/>
    <property type="project" value="TreeGrafter"/>
</dbReference>
<dbReference type="FunFam" id="1.10.472.80:FF:000013">
    <property type="entry name" value="TBC1 domain family member 8B"/>
    <property type="match status" value="1"/>
</dbReference>
<proteinExistence type="predicted"/>
<dbReference type="GO" id="GO:0031267">
    <property type="term" value="F:small GTPase binding"/>
    <property type="evidence" value="ECO:0007669"/>
    <property type="project" value="TreeGrafter"/>
</dbReference>
<keyword evidence="1" id="KW-0175">Coiled coil</keyword>
<dbReference type="InterPro" id="IPR035969">
    <property type="entry name" value="Rab-GAP_TBC_sf"/>
</dbReference>
<dbReference type="InterPro" id="IPR050302">
    <property type="entry name" value="Rab_GAP_TBC_domain"/>
</dbReference>
<dbReference type="Gene3D" id="1.10.472.80">
    <property type="entry name" value="Ypt/Rab-GAP domain of gyp1p, domain 3"/>
    <property type="match status" value="1"/>
</dbReference>
<dbReference type="SUPFAM" id="SSF47923">
    <property type="entry name" value="Ypt/Rab-GAP domain of gyp1p"/>
    <property type="match status" value="2"/>
</dbReference>
<dbReference type="InterPro" id="IPR000195">
    <property type="entry name" value="Rab-GAP-TBC_dom"/>
</dbReference>
<dbReference type="PROSITE" id="PS50086">
    <property type="entry name" value="TBC_RABGAP"/>
    <property type="match status" value="1"/>
</dbReference>